<proteinExistence type="predicted"/>
<protein>
    <submittedName>
        <fullName evidence="1">Uncharacterized protein</fullName>
    </submittedName>
</protein>
<gene>
    <name evidence="1" type="ORF">PMAYCL1PPCAC_23062</name>
</gene>
<comment type="caution">
    <text evidence="1">The sequence shown here is derived from an EMBL/GenBank/DDBJ whole genome shotgun (WGS) entry which is preliminary data.</text>
</comment>
<keyword evidence="2" id="KW-1185">Reference proteome</keyword>
<organism evidence="1 2">
    <name type="scientific">Pristionchus mayeri</name>
    <dbReference type="NCBI Taxonomy" id="1317129"/>
    <lineage>
        <taxon>Eukaryota</taxon>
        <taxon>Metazoa</taxon>
        <taxon>Ecdysozoa</taxon>
        <taxon>Nematoda</taxon>
        <taxon>Chromadorea</taxon>
        <taxon>Rhabditida</taxon>
        <taxon>Rhabditina</taxon>
        <taxon>Diplogasteromorpha</taxon>
        <taxon>Diplogasteroidea</taxon>
        <taxon>Neodiplogasteridae</taxon>
        <taxon>Pristionchus</taxon>
    </lineage>
</organism>
<feature type="non-terminal residue" evidence="1">
    <location>
        <position position="1"/>
    </location>
</feature>
<dbReference type="AlphaFoldDB" id="A0AAN5CZG7"/>
<name>A0AAN5CZG7_9BILA</name>
<dbReference type="EMBL" id="BTRK01000005">
    <property type="protein sequence ID" value="GMR52867.1"/>
    <property type="molecule type" value="Genomic_DNA"/>
</dbReference>
<dbReference type="Proteomes" id="UP001328107">
    <property type="component" value="Unassembled WGS sequence"/>
</dbReference>
<reference evidence="2" key="1">
    <citation type="submission" date="2022-10" db="EMBL/GenBank/DDBJ databases">
        <title>Genome assembly of Pristionchus species.</title>
        <authorList>
            <person name="Yoshida K."/>
            <person name="Sommer R.J."/>
        </authorList>
    </citation>
    <scope>NUCLEOTIDE SEQUENCE [LARGE SCALE GENOMIC DNA]</scope>
    <source>
        <strain evidence="2">RS5460</strain>
    </source>
</reference>
<evidence type="ECO:0000313" key="1">
    <source>
        <dbReference type="EMBL" id="GMR52867.1"/>
    </source>
</evidence>
<accession>A0AAN5CZG7</accession>
<sequence>FPFLDLQPYVPVVIDETAIIYKCDLLITAPEGSIRASRHISQNLQRFLRGNNELIGTSSWRSSHENK</sequence>
<evidence type="ECO:0000313" key="2">
    <source>
        <dbReference type="Proteomes" id="UP001328107"/>
    </source>
</evidence>